<keyword evidence="8 11" id="KW-0472">Membrane</keyword>
<proteinExistence type="predicted"/>
<comment type="function">
    <text evidence="9">Part of the binding-protein-dependent transport system for D-xylose. Probably responsible for the translocation of the substrate across the membrane.</text>
</comment>
<accession>A0A6F8XLW8</accession>
<feature type="transmembrane region" description="Helical" evidence="11">
    <location>
        <begin position="128"/>
        <end position="147"/>
    </location>
</feature>
<dbReference type="CDD" id="cd06579">
    <property type="entry name" value="TM_PBP1_transp_AraH_like"/>
    <property type="match status" value="1"/>
</dbReference>
<evidence type="ECO:0000256" key="8">
    <source>
        <dbReference type="ARBA" id="ARBA00023136"/>
    </source>
</evidence>
<keyword evidence="6 11" id="KW-0812">Transmembrane</keyword>
<evidence type="ECO:0000256" key="3">
    <source>
        <dbReference type="ARBA" id="ARBA00022475"/>
    </source>
</evidence>
<reference evidence="12 13" key="2">
    <citation type="submission" date="2020-03" db="EMBL/GenBank/DDBJ databases">
        <authorList>
            <person name="Ichikawa N."/>
            <person name="Kimura A."/>
            <person name="Kitahashi Y."/>
            <person name="Uohara A."/>
        </authorList>
    </citation>
    <scope>NUCLEOTIDE SEQUENCE [LARGE SCALE GENOMIC DNA]</scope>
    <source>
        <strain evidence="12 13">NBRC 107702</strain>
    </source>
</reference>
<feature type="transmembrane region" description="Helical" evidence="11">
    <location>
        <begin position="273"/>
        <end position="301"/>
    </location>
</feature>
<evidence type="ECO:0000256" key="4">
    <source>
        <dbReference type="ARBA" id="ARBA00022519"/>
    </source>
</evidence>
<dbReference type="KEGG" id="pfla:Pflav_012160"/>
<protein>
    <recommendedName>
        <fullName evidence="10">Xylose transport system permease protein XylH</fullName>
    </recommendedName>
</protein>
<evidence type="ECO:0000256" key="11">
    <source>
        <dbReference type="SAM" id="Phobius"/>
    </source>
</evidence>
<feature type="transmembrane region" description="Helical" evidence="11">
    <location>
        <begin position="50"/>
        <end position="70"/>
    </location>
</feature>
<keyword evidence="3" id="KW-1003">Cell membrane</keyword>
<evidence type="ECO:0000256" key="6">
    <source>
        <dbReference type="ARBA" id="ARBA00022692"/>
    </source>
</evidence>
<keyword evidence="13" id="KW-1185">Reference proteome</keyword>
<dbReference type="PANTHER" id="PTHR32196">
    <property type="entry name" value="ABC TRANSPORTER PERMEASE PROTEIN YPHD-RELATED-RELATED"/>
    <property type="match status" value="1"/>
</dbReference>
<feature type="transmembrane region" description="Helical" evidence="11">
    <location>
        <begin position="167"/>
        <end position="187"/>
    </location>
</feature>
<organism evidence="12 13">
    <name type="scientific">Phytohabitans flavus</name>
    <dbReference type="NCBI Taxonomy" id="1076124"/>
    <lineage>
        <taxon>Bacteria</taxon>
        <taxon>Bacillati</taxon>
        <taxon>Actinomycetota</taxon>
        <taxon>Actinomycetes</taxon>
        <taxon>Micromonosporales</taxon>
        <taxon>Micromonosporaceae</taxon>
    </lineage>
</organism>
<evidence type="ECO:0000256" key="5">
    <source>
        <dbReference type="ARBA" id="ARBA00022597"/>
    </source>
</evidence>
<dbReference type="InterPro" id="IPR001851">
    <property type="entry name" value="ABC_transp_permease"/>
</dbReference>
<dbReference type="AlphaFoldDB" id="A0A6F8XLW8"/>
<feature type="transmembrane region" description="Helical" evidence="11">
    <location>
        <begin position="21"/>
        <end position="44"/>
    </location>
</feature>
<keyword evidence="2" id="KW-0813">Transport</keyword>
<keyword evidence="5" id="KW-0762">Sugar transport</keyword>
<dbReference type="Proteomes" id="UP000502508">
    <property type="component" value="Chromosome"/>
</dbReference>
<dbReference type="EMBL" id="AP022870">
    <property type="protein sequence ID" value="BCB74806.1"/>
    <property type="molecule type" value="Genomic_DNA"/>
</dbReference>
<evidence type="ECO:0000313" key="12">
    <source>
        <dbReference type="EMBL" id="BCB74806.1"/>
    </source>
</evidence>
<gene>
    <name evidence="12" type="ORF">Pflav_012160</name>
</gene>
<dbReference type="Pfam" id="PF02653">
    <property type="entry name" value="BPD_transp_2"/>
    <property type="match status" value="1"/>
</dbReference>
<feature type="transmembrane region" description="Helical" evidence="11">
    <location>
        <begin position="99"/>
        <end position="121"/>
    </location>
</feature>
<comment type="subcellular location">
    <subcellularLocation>
        <location evidence="1">Cell membrane</location>
        <topology evidence="1">Multi-pass membrane protein</topology>
    </subcellularLocation>
</comment>
<keyword evidence="4" id="KW-0997">Cell inner membrane</keyword>
<evidence type="ECO:0000256" key="7">
    <source>
        <dbReference type="ARBA" id="ARBA00022989"/>
    </source>
</evidence>
<feature type="transmembrane region" description="Helical" evidence="11">
    <location>
        <begin position="338"/>
        <end position="357"/>
    </location>
</feature>
<dbReference type="RefSeq" id="WP_173034316.1">
    <property type="nucleotide sequence ID" value="NZ_AP022870.1"/>
</dbReference>
<name>A0A6F8XLW8_9ACTN</name>
<feature type="transmembrane region" description="Helical" evidence="11">
    <location>
        <begin position="208"/>
        <end position="227"/>
    </location>
</feature>
<sequence length="392" mass="40276">MNLRDGRRTIATALMGPWRTAPIIISLVAIAIFFNTQSSLFLSSRNLTNLANQIAVLATVALALVGLLVVRQIDLSLAALAAVCGGIAAKLSVESNLNVGLAIVVALAAGAAVGVVQAVVVNVFRAPAFVVTLGGMFVLNAVLLWLLPATSVIPLADTPLEKIANTFVPAWLSYVLLLAVVLLFAGMRFAHHRARLGEGMPSNLVRSTVIPAAALAAVGLVPLIFVFNAYRGVPTPVVIVLALMAGIAYVTSQTPLGRQIYAIGGNPEGARRAGISVPLVTTVVFATGGFLAATAGIMAASRELGVSSANSDLTLLLEALAAVVIGGVSLFGGRGTVWAALLGSLVIGSISNGLYLLNASTQMRWTIEGLVLVAAVAIDSTISRKSGAQRDS</sequence>
<keyword evidence="7 11" id="KW-1133">Transmembrane helix</keyword>
<feature type="transmembrane region" description="Helical" evidence="11">
    <location>
        <begin position="233"/>
        <end position="252"/>
    </location>
</feature>
<dbReference type="GO" id="GO:0022857">
    <property type="term" value="F:transmembrane transporter activity"/>
    <property type="evidence" value="ECO:0007669"/>
    <property type="project" value="InterPro"/>
</dbReference>
<dbReference type="GO" id="GO:0005886">
    <property type="term" value="C:plasma membrane"/>
    <property type="evidence" value="ECO:0007669"/>
    <property type="project" value="UniProtKB-SubCell"/>
</dbReference>
<evidence type="ECO:0000256" key="10">
    <source>
        <dbReference type="ARBA" id="ARBA00035686"/>
    </source>
</evidence>
<reference evidence="12 13" key="1">
    <citation type="submission" date="2020-03" db="EMBL/GenBank/DDBJ databases">
        <title>Whole genome shotgun sequence of Phytohabitans flavus NBRC 107702.</title>
        <authorList>
            <person name="Komaki H."/>
            <person name="Tamura T."/>
        </authorList>
    </citation>
    <scope>NUCLEOTIDE SEQUENCE [LARGE SCALE GENOMIC DNA]</scope>
    <source>
        <strain evidence="12 13">NBRC 107702</strain>
    </source>
</reference>
<evidence type="ECO:0000313" key="13">
    <source>
        <dbReference type="Proteomes" id="UP000502508"/>
    </source>
</evidence>
<evidence type="ECO:0000256" key="1">
    <source>
        <dbReference type="ARBA" id="ARBA00004651"/>
    </source>
</evidence>
<evidence type="ECO:0000256" key="2">
    <source>
        <dbReference type="ARBA" id="ARBA00022448"/>
    </source>
</evidence>
<dbReference type="PANTHER" id="PTHR32196:SF32">
    <property type="entry name" value="XYLOSE TRANSPORT SYSTEM PERMEASE PROTEIN XYLH"/>
    <property type="match status" value="1"/>
</dbReference>
<evidence type="ECO:0000256" key="9">
    <source>
        <dbReference type="ARBA" id="ARBA00035611"/>
    </source>
</evidence>